<gene>
    <name evidence="6" type="ORF">RR46_02217</name>
</gene>
<keyword evidence="2" id="KW-0808">Transferase</keyword>
<reference evidence="6 7" key="1">
    <citation type="journal article" date="2015" name="Nat. Commun.">
        <title>Outbred genome sequencing and CRISPR/Cas9 gene editing in butterflies.</title>
        <authorList>
            <person name="Li X."/>
            <person name="Fan D."/>
            <person name="Zhang W."/>
            <person name="Liu G."/>
            <person name="Zhang L."/>
            <person name="Zhao L."/>
            <person name="Fang X."/>
            <person name="Chen L."/>
            <person name="Dong Y."/>
            <person name="Chen Y."/>
            <person name="Ding Y."/>
            <person name="Zhao R."/>
            <person name="Feng M."/>
            <person name="Zhu Y."/>
            <person name="Feng Y."/>
            <person name="Jiang X."/>
            <person name="Zhu D."/>
            <person name="Xiang H."/>
            <person name="Feng X."/>
            <person name="Li S."/>
            <person name="Wang J."/>
            <person name="Zhang G."/>
            <person name="Kronforst M.R."/>
            <person name="Wang W."/>
        </authorList>
    </citation>
    <scope>NUCLEOTIDE SEQUENCE [LARGE SCALE GENOMIC DNA]</scope>
    <source>
        <strain evidence="6">Ya'a_city_454_Px</strain>
        <tissue evidence="6">Whole body</tissue>
    </source>
</reference>
<dbReference type="SUPFAM" id="SSF48576">
    <property type="entry name" value="Terpenoid synthases"/>
    <property type="match status" value="3"/>
</dbReference>
<keyword evidence="3" id="KW-0479">Metal-binding</keyword>
<evidence type="ECO:0000256" key="3">
    <source>
        <dbReference type="ARBA" id="ARBA00022723"/>
    </source>
</evidence>
<dbReference type="InterPro" id="IPR008949">
    <property type="entry name" value="Isoprenoid_synthase_dom_sf"/>
</dbReference>
<organism evidence="6 7">
    <name type="scientific">Papilio xuthus</name>
    <name type="common">Asian swallowtail butterfly</name>
    <dbReference type="NCBI Taxonomy" id="66420"/>
    <lineage>
        <taxon>Eukaryota</taxon>
        <taxon>Metazoa</taxon>
        <taxon>Ecdysozoa</taxon>
        <taxon>Arthropoda</taxon>
        <taxon>Hexapoda</taxon>
        <taxon>Insecta</taxon>
        <taxon>Pterygota</taxon>
        <taxon>Neoptera</taxon>
        <taxon>Endopterygota</taxon>
        <taxon>Lepidoptera</taxon>
        <taxon>Glossata</taxon>
        <taxon>Ditrysia</taxon>
        <taxon>Papilionoidea</taxon>
        <taxon>Papilionidae</taxon>
        <taxon>Papilioninae</taxon>
        <taxon>Papilio</taxon>
    </lineage>
</organism>
<protein>
    <submittedName>
        <fullName evidence="6">Farnesyl pyrophosphate synthase</fullName>
    </submittedName>
</protein>
<accession>A0A194QL82</accession>
<evidence type="ECO:0000256" key="4">
    <source>
        <dbReference type="ARBA" id="ARBA00022842"/>
    </source>
</evidence>
<proteinExistence type="predicted"/>
<evidence type="ECO:0000256" key="2">
    <source>
        <dbReference type="ARBA" id="ARBA00022679"/>
    </source>
</evidence>
<keyword evidence="7" id="KW-1185">Reference proteome</keyword>
<dbReference type="Pfam" id="PF00348">
    <property type="entry name" value="polyprenyl_synt"/>
    <property type="match status" value="2"/>
</dbReference>
<dbReference type="PANTHER" id="PTHR11525:SF0">
    <property type="entry name" value="FARNESYL PYROPHOSPHATE SYNTHASE"/>
    <property type="match status" value="1"/>
</dbReference>
<evidence type="ECO:0000313" key="6">
    <source>
        <dbReference type="EMBL" id="KPJ05695.1"/>
    </source>
</evidence>
<dbReference type="GO" id="GO:0045337">
    <property type="term" value="P:farnesyl diphosphate biosynthetic process"/>
    <property type="evidence" value="ECO:0007669"/>
    <property type="project" value="TreeGrafter"/>
</dbReference>
<dbReference type="GO" id="GO:0004337">
    <property type="term" value="F:(2E,6E)-farnesyl diphosphate synthase activity"/>
    <property type="evidence" value="ECO:0007669"/>
    <property type="project" value="TreeGrafter"/>
</dbReference>
<dbReference type="EMBL" id="KQ458575">
    <property type="protein sequence ID" value="KPJ05695.1"/>
    <property type="molecule type" value="Genomic_DNA"/>
</dbReference>
<dbReference type="CDD" id="cd00867">
    <property type="entry name" value="Trans_IPPS"/>
    <property type="match status" value="1"/>
</dbReference>
<comment type="cofactor">
    <cofactor evidence="1">
        <name>Mg(2+)</name>
        <dbReference type="ChEBI" id="CHEBI:18420"/>
    </cofactor>
</comment>
<evidence type="ECO:0000256" key="1">
    <source>
        <dbReference type="ARBA" id="ARBA00001946"/>
    </source>
</evidence>
<dbReference type="GO" id="GO:0004161">
    <property type="term" value="F:dimethylallyltranstransferase activity"/>
    <property type="evidence" value="ECO:0007669"/>
    <property type="project" value="TreeGrafter"/>
</dbReference>
<dbReference type="AlphaFoldDB" id="A0A194QL82"/>
<dbReference type="GO" id="GO:0005737">
    <property type="term" value="C:cytoplasm"/>
    <property type="evidence" value="ECO:0007669"/>
    <property type="project" value="TreeGrafter"/>
</dbReference>
<dbReference type="CDD" id="cd00685">
    <property type="entry name" value="Trans_IPPS_HT"/>
    <property type="match status" value="1"/>
</dbReference>
<dbReference type="Gene3D" id="1.10.600.10">
    <property type="entry name" value="Farnesyl Diphosphate Synthase"/>
    <property type="match status" value="3"/>
</dbReference>
<evidence type="ECO:0000313" key="7">
    <source>
        <dbReference type="Proteomes" id="UP000053268"/>
    </source>
</evidence>
<dbReference type="InterPro" id="IPR039702">
    <property type="entry name" value="FPS1-like"/>
</dbReference>
<dbReference type="GO" id="GO:0046872">
    <property type="term" value="F:metal ion binding"/>
    <property type="evidence" value="ECO:0007669"/>
    <property type="project" value="UniProtKB-KW"/>
</dbReference>
<dbReference type="SFLD" id="SFLDS00005">
    <property type="entry name" value="Isoprenoid_Synthase_Type_I"/>
    <property type="match status" value="2"/>
</dbReference>
<dbReference type="GO" id="GO:0042811">
    <property type="term" value="P:pheromone biosynthetic process"/>
    <property type="evidence" value="ECO:0007669"/>
    <property type="project" value="UniProtKB-ARBA"/>
</dbReference>
<name>A0A194QL82_PAPXU</name>
<dbReference type="Proteomes" id="UP000053268">
    <property type="component" value="Unassembled WGS sequence"/>
</dbReference>
<comment type="pathway">
    <text evidence="5">Pheromone biosynthesis.</text>
</comment>
<dbReference type="PANTHER" id="PTHR11525">
    <property type="entry name" value="FARNESYL-PYROPHOSPHATE SYNTHETASE"/>
    <property type="match status" value="1"/>
</dbReference>
<sequence length="968" mass="111769">MSKQIYEFAELARSIAQRQIQRTQTWVSQQTFAEYQQSLPIILDKGLADFNFSPELCDRLKKFTAYNVGSGKQIRGLLTMAACEALMQPEQKEELREKMYVLAWAAEMLHAFFLVTDDMEDGAKTRHGQTCWHLLPDVGKYAVTDTGMFRSFLSEILRVYFGKEAVYPKLVDILNETYFKTHIGQFIDSTLCSNRQYLSFTTEQYALVSAYKTSFYTFQFPVLLGLALNNKYSDKAYKIVESIGSDVGLLLQMKNDYLDLYGDEIVEGKTGTDIQEGKCSLPAVTAVKLTNEHQKNIFIENYGRWEDKCVNEIKILYNDLQLKKICVDEEKKLYNSISQRINNLPKDSIPPAHLFAKVSTICKQSDILTNLNNEFPYYLPKIIKTSLTKKKYADNIEIKERIKNLSEYHTLAREPIQGRLTFLAFDALAESKDLTEEKLHQVQVLAWAVELIQSYFLIGDDMEDSSETRCGKPTWHLLPDVGLLAINDASLLRSFIYEMIKNNFDRNTSTKMENIVNEAFFTINIGQYMDIMMSKSKDLNKFTVEQYNILNDHKSSFYTVKLPILLALELCNKVNQDSYENIEKICTDLGILLQMQNDVMDYIDRDSAAVKTSSDIQKNKCSWPAVAALQHLNVEQRREFMNCYGRWENEKVDRIAEYNTLEKKPVEAELMLIAYEMLEKNRNESVEFQHQAYVIGSALEMIQSYFIILDDMQDGGKIRCNKPCWHLLPDVGMTAVNDASLLRSFITDVVRQNVPQPLFSQVMHIFDTIYYTLEIGQLIDAQFVKARNYDDFTIENFDAMNKYKSSFYSVKSPILLALALCKKLNNETFAIVDDLGTDLGILIQSHNDLIDYLDVDESVASKSGHDIQNGKCSWPAVAALELCNPEQRKIFNKCYGSWDPKDVQQIRKIYDDLSLAEVYRKEEQTRYDNFLQKVYSLPKDSTPSVDFFLEIFKNFRGYTENVKKYMHE</sequence>
<dbReference type="STRING" id="66420.A0A194QL82"/>
<dbReference type="InterPro" id="IPR000092">
    <property type="entry name" value="Polyprenyl_synt"/>
</dbReference>
<evidence type="ECO:0000256" key="5">
    <source>
        <dbReference type="ARBA" id="ARBA00033740"/>
    </source>
</evidence>
<keyword evidence="4" id="KW-0460">Magnesium</keyword>